<sequence>MNEIERESATYQPLSTACLSIFFILDSLHYINRLYQFSLNFFDIFNSAIADGPAEATDKAERLDKIVKFLVMATYLRASRSLLHQNRICLGLLLAKIEFLLYQNNIALPELNHVLQNQDILVKPNEIAACGFDDSFTEQQKENCIRHQRRVKHFGNLDSAISSNLAAIKSWMNNKSTELPSLYDSSNDSPVWQAAHLLLL</sequence>
<dbReference type="PROSITE" id="PS51257">
    <property type="entry name" value="PROKAR_LIPOPROTEIN"/>
    <property type="match status" value="1"/>
</dbReference>
<accession>A0ABN7SBU2</accession>
<dbReference type="InterPro" id="IPR026983">
    <property type="entry name" value="DHC"/>
</dbReference>
<dbReference type="Proteomes" id="UP001158576">
    <property type="component" value="Chromosome XSR"/>
</dbReference>
<gene>
    <name evidence="1" type="ORF">OKIOD_LOCUS5082</name>
</gene>
<reference evidence="1 2" key="1">
    <citation type="submission" date="2021-04" db="EMBL/GenBank/DDBJ databases">
        <authorList>
            <person name="Bliznina A."/>
        </authorList>
    </citation>
    <scope>NUCLEOTIDE SEQUENCE [LARGE SCALE GENOMIC DNA]</scope>
</reference>
<dbReference type="Gene3D" id="1.10.8.1220">
    <property type="match status" value="1"/>
</dbReference>
<evidence type="ECO:0000313" key="2">
    <source>
        <dbReference type="Proteomes" id="UP001158576"/>
    </source>
</evidence>
<organism evidence="1 2">
    <name type="scientific">Oikopleura dioica</name>
    <name type="common">Tunicate</name>
    <dbReference type="NCBI Taxonomy" id="34765"/>
    <lineage>
        <taxon>Eukaryota</taxon>
        <taxon>Metazoa</taxon>
        <taxon>Chordata</taxon>
        <taxon>Tunicata</taxon>
        <taxon>Appendicularia</taxon>
        <taxon>Copelata</taxon>
        <taxon>Oikopleuridae</taxon>
        <taxon>Oikopleura</taxon>
    </lineage>
</organism>
<keyword evidence="2" id="KW-1185">Reference proteome</keyword>
<evidence type="ECO:0000313" key="1">
    <source>
        <dbReference type="EMBL" id="CAG5094402.1"/>
    </source>
</evidence>
<dbReference type="PANTHER" id="PTHR45703:SF36">
    <property type="entry name" value="DYNEIN HEAVY CHAIN, CYTOPLASMIC"/>
    <property type="match status" value="1"/>
</dbReference>
<protein>
    <submittedName>
        <fullName evidence="1">Oidioi.mRNA.OKI2018_I69.XSR.g13524.t1.cds</fullName>
    </submittedName>
</protein>
<dbReference type="PANTHER" id="PTHR45703">
    <property type="entry name" value="DYNEIN HEAVY CHAIN"/>
    <property type="match status" value="1"/>
</dbReference>
<proteinExistence type="predicted"/>
<dbReference type="EMBL" id="OU015569">
    <property type="protein sequence ID" value="CAG5094402.1"/>
    <property type="molecule type" value="Genomic_DNA"/>
</dbReference>
<name>A0ABN7SBU2_OIKDI</name>